<keyword evidence="11" id="KW-1185">Reference proteome</keyword>
<evidence type="ECO:0000256" key="2">
    <source>
        <dbReference type="ARBA" id="ARBA00022598"/>
    </source>
</evidence>
<dbReference type="GO" id="GO:0000049">
    <property type="term" value="F:tRNA binding"/>
    <property type="evidence" value="ECO:0007669"/>
    <property type="project" value="InterPro"/>
</dbReference>
<evidence type="ECO:0000256" key="3">
    <source>
        <dbReference type="ARBA" id="ARBA00022741"/>
    </source>
</evidence>
<dbReference type="InterPro" id="IPR020751">
    <property type="entry name" value="aa-tRNA-synth_I_codon-bd_sub2"/>
</dbReference>
<dbReference type="GO" id="GO:0006424">
    <property type="term" value="P:glutamyl-tRNA aminoacylation"/>
    <property type="evidence" value="ECO:0007669"/>
    <property type="project" value="UniProtKB-UniRule"/>
</dbReference>
<evidence type="ECO:0000256" key="4">
    <source>
        <dbReference type="ARBA" id="ARBA00022840"/>
    </source>
</evidence>
<dbReference type="PANTHER" id="PTHR43311:SF2">
    <property type="entry name" value="GLUTAMATE--TRNA LIGASE, MITOCHONDRIAL-RELATED"/>
    <property type="match status" value="1"/>
</dbReference>
<dbReference type="GO" id="GO:0005737">
    <property type="term" value="C:cytoplasm"/>
    <property type="evidence" value="ECO:0007669"/>
    <property type="project" value="UniProtKB-SubCell"/>
</dbReference>
<comment type="similarity">
    <text evidence="1 7">Belongs to the class-I aminoacyl-tRNA synthetase family. Glutamate--tRNA ligase type 1 subfamily.</text>
</comment>
<dbReference type="InterPro" id="IPR001412">
    <property type="entry name" value="aa-tRNA-synth_I_CS"/>
</dbReference>
<keyword evidence="6 7" id="KW-0030">Aminoacyl-tRNA synthetase</keyword>
<dbReference type="CDD" id="cd00808">
    <property type="entry name" value="GluRS_core"/>
    <property type="match status" value="1"/>
</dbReference>
<dbReference type="Proteomes" id="UP000653127">
    <property type="component" value="Unassembled WGS sequence"/>
</dbReference>
<dbReference type="FunFam" id="3.40.50.620:FF:000045">
    <property type="entry name" value="Glutamate--tRNA ligase, mitochondrial"/>
    <property type="match status" value="1"/>
</dbReference>
<feature type="short sequence motif" description="'HIGH' region" evidence="7">
    <location>
        <begin position="12"/>
        <end position="22"/>
    </location>
</feature>
<feature type="short sequence motif" description="'KMSKS' region" evidence="7">
    <location>
        <begin position="253"/>
        <end position="257"/>
    </location>
</feature>
<proteinExistence type="inferred from homology"/>
<dbReference type="Pfam" id="PF19269">
    <property type="entry name" value="Anticodon_2"/>
    <property type="match status" value="1"/>
</dbReference>
<protein>
    <recommendedName>
        <fullName evidence="7">Glutamate--tRNA ligase</fullName>
        <ecNumber evidence="7">6.1.1.17</ecNumber>
    </recommendedName>
    <alternativeName>
        <fullName evidence="7">Glutamyl-tRNA synthetase</fullName>
        <shortName evidence="7">GluRS</shortName>
    </alternativeName>
</protein>
<dbReference type="InterPro" id="IPR049940">
    <property type="entry name" value="GluQ/Sye"/>
</dbReference>
<comment type="subunit">
    <text evidence="7">Monomer.</text>
</comment>
<dbReference type="RefSeq" id="WP_249281854.1">
    <property type="nucleotide sequence ID" value="NZ_JACRST010000001.1"/>
</dbReference>
<evidence type="ECO:0000256" key="6">
    <source>
        <dbReference type="ARBA" id="ARBA00023146"/>
    </source>
</evidence>
<feature type="domain" description="Glutamyl/glutaminyl-tRNA synthetase class Ib catalytic" evidence="8">
    <location>
        <begin position="6"/>
        <end position="321"/>
    </location>
</feature>
<dbReference type="Gene3D" id="1.10.10.350">
    <property type="match status" value="1"/>
</dbReference>
<comment type="catalytic activity">
    <reaction evidence="7">
        <text>tRNA(Glu) + L-glutamate + ATP = L-glutamyl-tRNA(Glu) + AMP + diphosphate</text>
        <dbReference type="Rhea" id="RHEA:23540"/>
        <dbReference type="Rhea" id="RHEA-COMP:9663"/>
        <dbReference type="Rhea" id="RHEA-COMP:9680"/>
        <dbReference type="ChEBI" id="CHEBI:29985"/>
        <dbReference type="ChEBI" id="CHEBI:30616"/>
        <dbReference type="ChEBI" id="CHEBI:33019"/>
        <dbReference type="ChEBI" id="CHEBI:78442"/>
        <dbReference type="ChEBI" id="CHEBI:78520"/>
        <dbReference type="ChEBI" id="CHEBI:456215"/>
        <dbReference type="EC" id="6.1.1.17"/>
    </reaction>
</comment>
<evidence type="ECO:0000256" key="7">
    <source>
        <dbReference type="HAMAP-Rule" id="MF_00022"/>
    </source>
</evidence>
<feature type="binding site" evidence="7">
    <location>
        <position position="111"/>
    </location>
    <ligand>
        <name>Zn(2+)</name>
        <dbReference type="ChEBI" id="CHEBI:29105"/>
    </ligand>
</feature>
<feature type="domain" description="Aminoacyl-tRNA synthetase class I anticodon-binding" evidence="9">
    <location>
        <begin position="335"/>
        <end position="479"/>
    </location>
</feature>
<dbReference type="PROSITE" id="PS00178">
    <property type="entry name" value="AA_TRNA_LIGASE_I"/>
    <property type="match status" value="1"/>
</dbReference>
<dbReference type="InterPro" id="IPR000924">
    <property type="entry name" value="Glu/Gln-tRNA-synth"/>
</dbReference>
<dbReference type="InterPro" id="IPR033910">
    <property type="entry name" value="GluRS_core"/>
</dbReference>
<keyword evidence="5 7" id="KW-0648">Protein biosynthesis</keyword>
<dbReference type="GO" id="GO:0008270">
    <property type="term" value="F:zinc ion binding"/>
    <property type="evidence" value="ECO:0007669"/>
    <property type="project" value="UniProtKB-UniRule"/>
</dbReference>
<dbReference type="PANTHER" id="PTHR43311">
    <property type="entry name" value="GLUTAMATE--TRNA LIGASE"/>
    <property type="match status" value="1"/>
</dbReference>
<keyword evidence="7" id="KW-0862">Zinc</keyword>
<dbReference type="GO" id="GO:0005524">
    <property type="term" value="F:ATP binding"/>
    <property type="evidence" value="ECO:0007669"/>
    <property type="project" value="UniProtKB-UniRule"/>
</dbReference>
<dbReference type="Pfam" id="PF00749">
    <property type="entry name" value="tRNA-synt_1c"/>
    <property type="match status" value="1"/>
</dbReference>
<keyword evidence="4 7" id="KW-0067">ATP-binding</keyword>
<keyword evidence="7" id="KW-0479">Metal-binding</keyword>
<dbReference type="PRINTS" id="PR00987">
    <property type="entry name" value="TRNASYNTHGLU"/>
</dbReference>
<comment type="caution">
    <text evidence="10">The sequence shown here is derived from an EMBL/GenBank/DDBJ whole genome shotgun (WGS) entry which is preliminary data.</text>
</comment>
<dbReference type="InterPro" id="IPR008925">
    <property type="entry name" value="aa_tRNA-synth_I_cd-bd_sf"/>
</dbReference>
<gene>
    <name evidence="7" type="primary">gltX</name>
    <name evidence="10" type="ORF">H8711_02005</name>
</gene>
<dbReference type="EC" id="6.1.1.17" evidence="7"/>
<evidence type="ECO:0000256" key="5">
    <source>
        <dbReference type="ARBA" id="ARBA00022917"/>
    </source>
</evidence>
<feature type="binding site" evidence="7">
    <location>
        <position position="256"/>
    </location>
    <ligand>
        <name>ATP</name>
        <dbReference type="ChEBI" id="CHEBI:30616"/>
    </ligand>
</feature>
<name>A0A926DXL6_9FIRM</name>
<comment type="function">
    <text evidence="7">Catalyzes the attachment of glutamate to tRNA(Glu) in a two-step reaction: glutamate is first activated by ATP to form Glu-AMP and then transferred to the acceptor end of tRNA(Glu).</text>
</comment>
<dbReference type="InterPro" id="IPR004527">
    <property type="entry name" value="Glu-tRNA-ligase_bac/mito"/>
</dbReference>
<accession>A0A926DXL6</accession>
<evidence type="ECO:0000313" key="11">
    <source>
        <dbReference type="Proteomes" id="UP000653127"/>
    </source>
</evidence>
<dbReference type="SUPFAM" id="SSF48163">
    <property type="entry name" value="An anticodon-binding domain of class I aminoacyl-tRNA synthetases"/>
    <property type="match status" value="1"/>
</dbReference>
<dbReference type="HAMAP" id="MF_00022">
    <property type="entry name" value="Glu_tRNA_synth_type1"/>
    <property type="match status" value="1"/>
</dbReference>
<dbReference type="InterPro" id="IPR020058">
    <property type="entry name" value="Glu/Gln-tRNA-synth_Ib_cat-dom"/>
</dbReference>
<dbReference type="InterPro" id="IPR045462">
    <property type="entry name" value="aa-tRNA-synth_I_cd-bd"/>
</dbReference>
<keyword evidence="2 7" id="KW-0436">Ligase</keyword>
<organism evidence="10 11">
    <name type="scientific">Ligaoa zhengdingensis</name>
    <dbReference type="NCBI Taxonomy" id="2763658"/>
    <lineage>
        <taxon>Bacteria</taxon>
        <taxon>Bacillati</taxon>
        <taxon>Bacillota</taxon>
        <taxon>Clostridia</taxon>
        <taxon>Eubacteriales</taxon>
        <taxon>Oscillospiraceae</taxon>
        <taxon>Ligaoa</taxon>
    </lineage>
</organism>
<feature type="binding site" evidence="7">
    <location>
        <position position="138"/>
    </location>
    <ligand>
        <name>Zn(2+)</name>
        <dbReference type="ChEBI" id="CHEBI:29105"/>
    </ligand>
</feature>
<keyword evidence="3 7" id="KW-0547">Nucleotide-binding</keyword>
<dbReference type="NCBIfam" id="TIGR00464">
    <property type="entry name" value="gltX_bact"/>
    <property type="match status" value="1"/>
</dbReference>
<dbReference type="SUPFAM" id="SSF52374">
    <property type="entry name" value="Nucleotidylyl transferase"/>
    <property type="match status" value="1"/>
</dbReference>
<evidence type="ECO:0000259" key="8">
    <source>
        <dbReference type="Pfam" id="PF00749"/>
    </source>
</evidence>
<dbReference type="EMBL" id="JACRST010000001">
    <property type="protein sequence ID" value="MBC8545712.1"/>
    <property type="molecule type" value="Genomic_DNA"/>
</dbReference>
<dbReference type="AlphaFoldDB" id="A0A926DXL6"/>
<feature type="binding site" evidence="7">
    <location>
        <position position="109"/>
    </location>
    <ligand>
        <name>Zn(2+)</name>
        <dbReference type="ChEBI" id="CHEBI:29105"/>
    </ligand>
</feature>
<dbReference type="Gene3D" id="3.40.50.620">
    <property type="entry name" value="HUPs"/>
    <property type="match status" value="1"/>
</dbReference>
<keyword evidence="7" id="KW-0963">Cytoplasm</keyword>
<dbReference type="InterPro" id="IPR014729">
    <property type="entry name" value="Rossmann-like_a/b/a_fold"/>
</dbReference>
<evidence type="ECO:0000256" key="1">
    <source>
        <dbReference type="ARBA" id="ARBA00007894"/>
    </source>
</evidence>
<evidence type="ECO:0000259" key="9">
    <source>
        <dbReference type="Pfam" id="PF19269"/>
    </source>
</evidence>
<evidence type="ECO:0000313" key="10">
    <source>
        <dbReference type="EMBL" id="MBC8545712.1"/>
    </source>
</evidence>
<comment type="subcellular location">
    <subcellularLocation>
        <location evidence="7">Cytoplasm</location>
    </subcellularLocation>
</comment>
<sequence>MKLEGVRTRFAPSPTGYMHVGNLRTALYAFLTAKSQGGKFLLRIEDTDQERYVEGAVDIIYNTLRETGLVWDEGPDIGGPVGPYIQSERMGMFKDYALQLVEKGAAYYCFCDKDRLEEVRVLQKASGQSPHYDGHCRDLSKEEVQARLDAGEPYVIRQKMPKTGTTTFHDEIFGDITVENETLDDQILIKADGMPTYNFANVVDDHLMGITHVIRGNEYLSSTPKYNLLYQAFDWEIPVYIHCPPVMKDSTHKLSKRNGDASYEDLIAQGYLKDAVLNYIALLGWSPKGDREIFTLPELIEEWDPAGISKSPAIFDTQKLRYINGEYIKAMPLEQFHEIALPWVRKAVQSEVDTMLIAQMLQPRTEVLCEIPEQLAFIDALPDYDNALYVHKKMKTNEENSLESLKAVLPVLEALDDYSVEGVHAALFGVIEQLGVKNGLILWPVRVAVSGKQFTPGGGVEICALLGKEESLRRIRKGIEKLTKN</sequence>
<dbReference type="GO" id="GO:0004818">
    <property type="term" value="F:glutamate-tRNA ligase activity"/>
    <property type="evidence" value="ECO:0007669"/>
    <property type="project" value="UniProtKB-UniRule"/>
</dbReference>
<comment type="cofactor">
    <cofactor evidence="7">
        <name>Zn(2+)</name>
        <dbReference type="ChEBI" id="CHEBI:29105"/>
    </cofactor>
    <text evidence="7">Binds 1 zinc ion per subunit.</text>
</comment>
<reference evidence="10" key="1">
    <citation type="submission" date="2020-08" db="EMBL/GenBank/DDBJ databases">
        <title>Genome public.</title>
        <authorList>
            <person name="Liu C."/>
            <person name="Sun Q."/>
        </authorList>
    </citation>
    <scope>NUCLEOTIDE SEQUENCE</scope>
    <source>
        <strain evidence="10">NSJ-31</strain>
    </source>
</reference>
<feature type="binding site" evidence="7">
    <location>
        <position position="136"/>
    </location>
    <ligand>
        <name>Zn(2+)</name>
        <dbReference type="ChEBI" id="CHEBI:29105"/>
    </ligand>
</feature>